<dbReference type="AlphaFoldDB" id="A0A2A9D5B0"/>
<dbReference type="NCBIfam" id="NF038356">
    <property type="entry name" value="actino_DLW39"/>
    <property type="match status" value="1"/>
</dbReference>
<dbReference type="EMBL" id="PDJD01000001">
    <property type="protein sequence ID" value="PFG21142.1"/>
    <property type="molecule type" value="Genomic_DNA"/>
</dbReference>
<reference evidence="1 2" key="1">
    <citation type="submission" date="2017-10" db="EMBL/GenBank/DDBJ databases">
        <title>Sequencing the genomes of 1000 actinobacteria strains.</title>
        <authorList>
            <person name="Klenk H.-P."/>
        </authorList>
    </citation>
    <scope>NUCLEOTIDE SEQUENCE [LARGE SCALE GENOMIC DNA]</scope>
    <source>
        <strain evidence="1 2">DSM 21801</strain>
    </source>
</reference>
<sequence length="40" mass="4523">MKKFLLIALVAGIAVIVAREAASEREERKLWREITDPLEG</sequence>
<organism evidence="1 2">
    <name type="scientific">Serinibacter salmoneus</name>
    <dbReference type="NCBI Taxonomy" id="556530"/>
    <lineage>
        <taxon>Bacteria</taxon>
        <taxon>Bacillati</taxon>
        <taxon>Actinomycetota</taxon>
        <taxon>Actinomycetes</taxon>
        <taxon>Micrococcales</taxon>
        <taxon>Beutenbergiaceae</taxon>
        <taxon>Serinibacter</taxon>
    </lineage>
</organism>
<comment type="caution">
    <text evidence="1">The sequence shown here is derived from an EMBL/GenBank/DDBJ whole genome shotgun (WGS) entry which is preliminary data.</text>
</comment>
<gene>
    <name evidence="1" type="ORF">ATL40_2764</name>
</gene>
<dbReference type="RefSeq" id="WP_211283131.1">
    <property type="nucleotide sequence ID" value="NZ_PDJD01000001.1"/>
</dbReference>
<keyword evidence="2" id="KW-1185">Reference proteome</keyword>
<protein>
    <submittedName>
        <fullName evidence="1">Uncharacterized protein</fullName>
    </submittedName>
</protein>
<dbReference type="Proteomes" id="UP000224915">
    <property type="component" value="Unassembled WGS sequence"/>
</dbReference>
<proteinExistence type="predicted"/>
<evidence type="ECO:0000313" key="2">
    <source>
        <dbReference type="Proteomes" id="UP000224915"/>
    </source>
</evidence>
<name>A0A2A9D5B0_9MICO</name>
<evidence type="ECO:0000313" key="1">
    <source>
        <dbReference type="EMBL" id="PFG21142.1"/>
    </source>
</evidence>
<dbReference type="InterPro" id="IPR047990">
    <property type="entry name" value="DLW39-like"/>
</dbReference>
<accession>A0A2A9D5B0</accession>